<dbReference type="InterPro" id="IPR029058">
    <property type="entry name" value="AB_hydrolase_fold"/>
</dbReference>
<feature type="domain" description="AB hydrolase-1" evidence="2">
    <location>
        <begin position="34"/>
        <end position="230"/>
    </location>
</feature>
<name>A0A7W8Z5K1_9ACTN</name>
<evidence type="ECO:0000313" key="4">
    <source>
        <dbReference type="Proteomes" id="UP000588112"/>
    </source>
</evidence>
<gene>
    <name evidence="3" type="ORF">BJ981_003570</name>
</gene>
<dbReference type="PANTHER" id="PTHR12277">
    <property type="entry name" value="ALPHA/BETA HYDROLASE DOMAIN-CONTAINING PROTEIN"/>
    <property type="match status" value="1"/>
</dbReference>
<feature type="region of interest" description="Disordered" evidence="1">
    <location>
        <begin position="250"/>
        <end position="280"/>
    </location>
</feature>
<feature type="compositionally biased region" description="Basic and acidic residues" evidence="1">
    <location>
        <begin position="251"/>
        <end position="264"/>
    </location>
</feature>
<protein>
    <submittedName>
        <fullName evidence="3">Pimeloyl-ACP methyl ester carboxylesterase</fullName>
    </submittedName>
</protein>
<dbReference type="GO" id="GO:0003824">
    <property type="term" value="F:catalytic activity"/>
    <property type="evidence" value="ECO:0007669"/>
    <property type="project" value="UniProtKB-ARBA"/>
</dbReference>
<comment type="caution">
    <text evidence="3">The sequence shown here is derived from an EMBL/GenBank/DDBJ whole genome shotgun (WGS) entry which is preliminary data.</text>
</comment>
<sequence>MPLAAAFPATLMTKDGVRIDAAHTPSRGDAGLGIVLAHGFTGSWRETTTRRIAHVLSGYGGVVAFDFRGHGRSGGLSTVGDAEVLDVAAAVAHARSIGYTRVVTVGFSMGAAVAVRHAALHGGTDGVVAVSGPARWYYRGTRPMRQVHWAIEKAPGRMAARLVKRTRIRSIPWNPVPLAPHEAAGRVSPAPFLIVHGDADTFFPLEHAHQLYEAAREPKELWIEPGYGHAESSATPDLIRRIGRWISHLPRLADRPPSPDRRDVPGAAEVPDAPERTVPE</sequence>
<dbReference type="Gene3D" id="3.40.50.1820">
    <property type="entry name" value="alpha/beta hydrolase"/>
    <property type="match status" value="1"/>
</dbReference>
<dbReference type="EMBL" id="JACHBR010000001">
    <property type="protein sequence ID" value="MBB5627871.1"/>
    <property type="molecule type" value="Genomic_DNA"/>
</dbReference>
<evidence type="ECO:0000313" key="3">
    <source>
        <dbReference type="EMBL" id="MBB5627871.1"/>
    </source>
</evidence>
<dbReference type="Pfam" id="PF12697">
    <property type="entry name" value="Abhydrolase_6"/>
    <property type="match status" value="1"/>
</dbReference>
<keyword evidence="4" id="KW-1185">Reference proteome</keyword>
<dbReference type="AlphaFoldDB" id="A0A7W8Z5K1"/>
<dbReference type="RefSeq" id="WP_184612469.1">
    <property type="nucleotide sequence ID" value="NZ_BOOS01000015.1"/>
</dbReference>
<accession>A0A7W8Z5K1</accession>
<evidence type="ECO:0000256" key="1">
    <source>
        <dbReference type="SAM" id="MobiDB-lite"/>
    </source>
</evidence>
<dbReference type="InterPro" id="IPR000073">
    <property type="entry name" value="AB_hydrolase_1"/>
</dbReference>
<dbReference type="SUPFAM" id="SSF53474">
    <property type="entry name" value="alpha/beta-Hydrolases"/>
    <property type="match status" value="1"/>
</dbReference>
<reference evidence="3 4" key="1">
    <citation type="submission" date="2020-08" db="EMBL/GenBank/DDBJ databases">
        <title>Sequencing the genomes of 1000 actinobacteria strains.</title>
        <authorList>
            <person name="Klenk H.-P."/>
        </authorList>
    </citation>
    <scope>NUCLEOTIDE SEQUENCE [LARGE SCALE GENOMIC DNA]</scope>
    <source>
        <strain evidence="3 4">DSM 45790</strain>
    </source>
</reference>
<dbReference type="PANTHER" id="PTHR12277:SF79">
    <property type="entry name" value="XAA-PRO DIPEPTIDYL-PEPTIDASE-RELATED"/>
    <property type="match status" value="1"/>
</dbReference>
<evidence type="ECO:0000259" key="2">
    <source>
        <dbReference type="Pfam" id="PF12697"/>
    </source>
</evidence>
<organism evidence="3 4">
    <name type="scientific">Sphaerisporangium krabiense</name>
    <dbReference type="NCBI Taxonomy" id="763782"/>
    <lineage>
        <taxon>Bacteria</taxon>
        <taxon>Bacillati</taxon>
        <taxon>Actinomycetota</taxon>
        <taxon>Actinomycetes</taxon>
        <taxon>Streptosporangiales</taxon>
        <taxon>Streptosporangiaceae</taxon>
        <taxon>Sphaerisporangium</taxon>
    </lineage>
</organism>
<proteinExistence type="predicted"/>
<dbReference type="Proteomes" id="UP000588112">
    <property type="component" value="Unassembled WGS sequence"/>
</dbReference>